<keyword evidence="7" id="KW-0539">Nucleus</keyword>
<dbReference type="STRING" id="1890364.A0A2P6NCY7"/>
<evidence type="ECO:0000256" key="5">
    <source>
        <dbReference type="ARBA" id="ARBA00023010"/>
    </source>
</evidence>
<dbReference type="OrthoDB" id="416777at2759"/>
<evidence type="ECO:0000313" key="10">
    <source>
        <dbReference type="Proteomes" id="UP000241769"/>
    </source>
</evidence>
<keyword evidence="8" id="KW-0175">Coiled coil</keyword>
<evidence type="ECO:0000256" key="1">
    <source>
        <dbReference type="ARBA" id="ARBA00004567"/>
    </source>
</evidence>
<dbReference type="EMBL" id="MDYQ01000117">
    <property type="protein sequence ID" value="PRP81811.1"/>
    <property type="molecule type" value="Genomic_DNA"/>
</dbReference>
<comment type="caution">
    <text evidence="9">The sequence shown here is derived from an EMBL/GenBank/DDBJ whole genome shotgun (WGS) entry which is preliminary data.</text>
</comment>
<evidence type="ECO:0000256" key="8">
    <source>
        <dbReference type="SAM" id="Coils"/>
    </source>
</evidence>
<dbReference type="PANTHER" id="PTHR13257:SF0">
    <property type="entry name" value="NUCLEAR PORE COMPLEX PROTEIN NUP88"/>
    <property type="match status" value="1"/>
</dbReference>
<dbReference type="GO" id="GO:0006606">
    <property type="term" value="P:protein import into nucleus"/>
    <property type="evidence" value="ECO:0007669"/>
    <property type="project" value="TreeGrafter"/>
</dbReference>
<dbReference type="PANTHER" id="PTHR13257">
    <property type="entry name" value="NUCLEOPORIN NUP84-RELATED"/>
    <property type="match status" value="1"/>
</dbReference>
<name>A0A2P6NCY7_9EUKA</name>
<evidence type="ECO:0000256" key="4">
    <source>
        <dbReference type="ARBA" id="ARBA00022927"/>
    </source>
</evidence>
<evidence type="ECO:0000313" key="9">
    <source>
        <dbReference type="EMBL" id="PRP81811.1"/>
    </source>
</evidence>
<evidence type="ECO:0000256" key="3">
    <source>
        <dbReference type="ARBA" id="ARBA00022816"/>
    </source>
</evidence>
<reference evidence="9 10" key="1">
    <citation type="journal article" date="2018" name="Genome Biol. Evol.">
        <title>Multiple Roots of Fruiting Body Formation in Amoebozoa.</title>
        <authorList>
            <person name="Hillmann F."/>
            <person name="Forbes G."/>
            <person name="Novohradska S."/>
            <person name="Ferling I."/>
            <person name="Riege K."/>
            <person name="Groth M."/>
            <person name="Westermann M."/>
            <person name="Marz M."/>
            <person name="Spaller T."/>
            <person name="Winckler T."/>
            <person name="Schaap P."/>
            <person name="Glockner G."/>
        </authorList>
    </citation>
    <scope>NUCLEOTIDE SEQUENCE [LARGE SCALE GENOMIC DNA]</scope>
    <source>
        <strain evidence="9 10">Jena</strain>
    </source>
</reference>
<dbReference type="InterPro" id="IPR037700">
    <property type="entry name" value="NUP88/NUP82"/>
</dbReference>
<dbReference type="AlphaFoldDB" id="A0A2P6NCY7"/>
<evidence type="ECO:0000256" key="7">
    <source>
        <dbReference type="ARBA" id="ARBA00023242"/>
    </source>
</evidence>
<dbReference type="GO" id="GO:0017056">
    <property type="term" value="F:structural constituent of nuclear pore"/>
    <property type="evidence" value="ECO:0007669"/>
    <property type="project" value="InterPro"/>
</dbReference>
<evidence type="ECO:0000256" key="6">
    <source>
        <dbReference type="ARBA" id="ARBA00023132"/>
    </source>
</evidence>
<organism evidence="9 10">
    <name type="scientific">Planoprotostelium fungivorum</name>
    <dbReference type="NCBI Taxonomy" id="1890364"/>
    <lineage>
        <taxon>Eukaryota</taxon>
        <taxon>Amoebozoa</taxon>
        <taxon>Evosea</taxon>
        <taxon>Variosea</taxon>
        <taxon>Cavosteliida</taxon>
        <taxon>Cavosteliaceae</taxon>
        <taxon>Planoprotostelium</taxon>
    </lineage>
</organism>
<accession>A0A2P6NCY7</accession>
<gene>
    <name evidence="9" type="ORF">PROFUN_10800</name>
</gene>
<keyword evidence="2" id="KW-0813">Transport</keyword>
<dbReference type="GO" id="GO:0006406">
    <property type="term" value="P:mRNA export from nucleus"/>
    <property type="evidence" value="ECO:0007669"/>
    <property type="project" value="TreeGrafter"/>
</dbReference>
<dbReference type="GO" id="GO:0000055">
    <property type="term" value="P:ribosomal large subunit export from nucleus"/>
    <property type="evidence" value="ECO:0007669"/>
    <property type="project" value="InterPro"/>
</dbReference>
<keyword evidence="5" id="KW-0811">Translocation</keyword>
<dbReference type="Pfam" id="PF10343">
    <property type="entry name" value="Q_salvage"/>
    <property type="match status" value="1"/>
</dbReference>
<dbReference type="GO" id="GO:0005643">
    <property type="term" value="C:nuclear pore"/>
    <property type="evidence" value="ECO:0007669"/>
    <property type="project" value="UniProtKB-SubCell"/>
</dbReference>
<feature type="coiled-coil region" evidence="8">
    <location>
        <begin position="886"/>
        <end position="991"/>
    </location>
</feature>
<protein>
    <submittedName>
        <fullName evidence="9">Uncharacterized protein</fullName>
    </submittedName>
</protein>
<keyword evidence="6" id="KW-0906">Nuclear pore complex</keyword>
<dbReference type="Pfam" id="PF10168">
    <property type="entry name" value="Nup88"/>
    <property type="match status" value="1"/>
</dbReference>
<evidence type="ECO:0000256" key="2">
    <source>
        <dbReference type="ARBA" id="ARBA00022448"/>
    </source>
</evidence>
<dbReference type="InterPro" id="IPR019438">
    <property type="entry name" value="Q_salvage"/>
</dbReference>
<dbReference type="Proteomes" id="UP000241769">
    <property type="component" value="Unassembled WGS sequence"/>
</dbReference>
<dbReference type="GO" id="GO:0000056">
    <property type="term" value="P:ribosomal small subunit export from nucleus"/>
    <property type="evidence" value="ECO:0007669"/>
    <property type="project" value="InterPro"/>
</dbReference>
<dbReference type="InParanoid" id="A0A2P6NCY7"/>
<proteinExistence type="predicted"/>
<dbReference type="InterPro" id="IPR019321">
    <property type="entry name" value="Nucleoporin_Nup88"/>
</dbReference>
<keyword evidence="4" id="KW-0653">Protein transport</keyword>
<sequence length="1039" mass="118404">MSDLLSQIESSHKLVADKATSAKIDDEKLEKYVNHLDLAAYKDSTRPLRFPLRFDNIREEVNFLSLFNLLSFGSGYRAELYRSTQRGASETILYGLLGLQIGSHRLDTEFLQNFLTTDVEKYFGIPLNVEKEIRPAIMTEVPSELRPLAEMILKVLNNTGNILRNRAYEDFGKFVMDQLPEGDGSASDFITKLASVIPSFDDKSKYDTDIIYFHKKTQSLALDLYRRFGKEDSRFKFTDADRLSALADSSLAASLRREGIITLDDALAKKIDEGKEINTSREEVELRAVSSVACKRVGDKLRERFGGEEDIFSGAIVSHHFRYVGKNKEGERHLNKETSTLSNILSDRESREPILGIEKNGGLVAQDRSTHQQLITCRMNNDWFARSDLKNTAQKATKPILSSSSQSVSEQLEASPLWNSLAREGSLDTKGGGQLFAIDPDLTLFTWDGLHLFSVNLREVKNDLKHRVKSPINMKFPVREVSLNYSGSLIALVGRTECSISRVGKRSMSSDDKLRTFHLKTFNKGDVEILRVQWHPLSSHHLCILTSDSILRDEEAEQVIPLGKTTVAFSFCRFADPWSCFSIFYLSDNGFINLLCPVVPYDCEIPVTLLGALEKESSEKNKSQWLTWIESISTPTPDNSSFVTTRKPQQIVQPMVQDILNASHQYSRATGATDINVCSVHGLVVVSRITQNGKLDTFVKLDPISPQWLGEKNSTDGLTMYEQIDLQLPEGNNPKMMRDSASLNLLYVCHGAGIHQIDLVWLPSLLDESGKSDENSSRVKMLYRSMSDREGDAAHLLGVSVVNEPLLGNILLLLTKDRRCKVIDMQPTLATVMNKFKIAEQPQKMLSGLSDPETLSISNLRHIEETSYELQQRYAKWLLRLQLEIVQRLSQLNETKREQEEREEELKEKTEELKSSRELFDYRVKAAVEMQRQLEERMKLVSEHVRRQKKQLSSAERDFFSEVRKTQNQHLKTYTSQLKQVEELLRETKLRKEEPIKTQLTKKQLENIHSALQEQTKLLASTQERSKLLERSLDEDFRK</sequence>
<keyword evidence="3" id="KW-0509">mRNA transport</keyword>
<comment type="subcellular location">
    <subcellularLocation>
        <location evidence="1">Nucleus</location>
        <location evidence="1">Nuclear pore complex</location>
    </subcellularLocation>
</comment>
<keyword evidence="10" id="KW-1185">Reference proteome</keyword>